<dbReference type="InterPro" id="IPR002661">
    <property type="entry name" value="Ribosome_recyc_fac"/>
</dbReference>
<evidence type="ECO:0000256" key="4">
    <source>
        <dbReference type="ARBA" id="ARBA00022917"/>
    </source>
</evidence>
<accession>A0A2M6YCH9</accession>
<dbReference type="PANTHER" id="PTHR20982:SF3">
    <property type="entry name" value="MITOCHONDRIAL RIBOSOME RECYCLING FACTOR PSEUDO 1"/>
    <property type="match status" value="1"/>
</dbReference>
<dbReference type="HAMAP" id="MF_00040">
    <property type="entry name" value="RRF"/>
    <property type="match status" value="1"/>
</dbReference>
<dbReference type="InterPro" id="IPR036191">
    <property type="entry name" value="RRF_sf"/>
</dbReference>
<comment type="caution">
    <text evidence="7">The sequence shown here is derived from an EMBL/GenBank/DDBJ whole genome shotgun (WGS) entry which is preliminary data.</text>
</comment>
<organism evidence="7 8">
    <name type="scientific">Candidatus Berkelbacteria bacterium CG08_land_8_20_14_0_20_39_8</name>
    <dbReference type="NCBI Taxonomy" id="1974511"/>
    <lineage>
        <taxon>Bacteria</taxon>
        <taxon>Candidatus Berkelbacteria</taxon>
    </lineage>
</organism>
<dbReference type="SUPFAM" id="SSF55194">
    <property type="entry name" value="Ribosome recycling factor, RRF"/>
    <property type="match status" value="1"/>
</dbReference>
<gene>
    <name evidence="5" type="primary">frr</name>
    <name evidence="7" type="ORF">COT12_01305</name>
</gene>
<dbReference type="NCBIfam" id="TIGR00496">
    <property type="entry name" value="frr"/>
    <property type="match status" value="1"/>
</dbReference>
<dbReference type="Pfam" id="PF01765">
    <property type="entry name" value="RRF"/>
    <property type="match status" value="1"/>
</dbReference>
<comment type="subcellular location">
    <subcellularLocation>
        <location evidence="1 5">Cytoplasm</location>
    </subcellularLocation>
</comment>
<dbReference type="Gene3D" id="1.10.132.20">
    <property type="entry name" value="Ribosome-recycling factor"/>
    <property type="match status" value="1"/>
</dbReference>
<protein>
    <recommendedName>
        <fullName evidence="5">Ribosome-recycling factor</fullName>
        <shortName evidence="5">RRF</shortName>
    </recommendedName>
    <alternativeName>
        <fullName evidence="5">Ribosome-releasing factor</fullName>
    </alternativeName>
</protein>
<dbReference type="AlphaFoldDB" id="A0A2M6YCH9"/>
<comment type="function">
    <text evidence="5">Responsible for the release of ribosomes from messenger RNA at the termination of protein biosynthesis. May increase the efficiency of translation by recycling ribosomes from one round of translation to another.</text>
</comment>
<proteinExistence type="inferred from homology"/>
<evidence type="ECO:0000313" key="7">
    <source>
        <dbReference type="EMBL" id="PIU24388.1"/>
    </source>
</evidence>
<evidence type="ECO:0000256" key="2">
    <source>
        <dbReference type="ARBA" id="ARBA00005912"/>
    </source>
</evidence>
<dbReference type="GO" id="GO:0006415">
    <property type="term" value="P:translational termination"/>
    <property type="evidence" value="ECO:0007669"/>
    <property type="project" value="UniProtKB-UniRule"/>
</dbReference>
<dbReference type="InterPro" id="IPR023584">
    <property type="entry name" value="Ribosome_recyc_fac_dom"/>
</dbReference>
<dbReference type="CDD" id="cd00520">
    <property type="entry name" value="RRF"/>
    <property type="match status" value="1"/>
</dbReference>
<dbReference type="FunFam" id="1.10.132.20:FF:000001">
    <property type="entry name" value="Ribosome-recycling factor"/>
    <property type="match status" value="1"/>
</dbReference>
<dbReference type="GO" id="GO:0005737">
    <property type="term" value="C:cytoplasm"/>
    <property type="evidence" value="ECO:0007669"/>
    <property type="project" value="UniProtKB-SubCell"/>
</dbReference>
<reference evidence="8" key="1">
    <citation type="submission" date="2017-09" db="EMBL/GenBank/DDBJ databases">
        <title>Depth-based differentiation of microbial function through sediment-hosted aquifers and enrichment of novel symbionts in the deep terrestrial subsurface.</title>
        <authorList>
            <person name="Probst A.J."/>
            <person name="Ladd B."/>
            <person name="Jarett J.K."/>
            <person name="Geller-Mcgrath D.E."/>
            <person name="Sieber C.M.K."/>
            <person name="Emerson J.B."/>
            <person name="Anantharaman K."/>
            <person name="Thomas B.C."/>
            <person name="Malmstrom R."/>
            <person name="Stieglmeier M."/>
            <person name="Klingl A."/>
            <person name="Woyke T."/>
            <person name="Ryan C.M."/>
            <person name="Banfield J.F."/>
        </authorList>
    </citation>
    <scope>NUCLEOTIDE SEQUENCE [LARGE SCALE GENOMIC DNA]</scope>
</reference>
<evidence type="ECO:0000256" key="1">
    <source>
        <dbReference type="ARBA" id="ARBA00004496"/>
    </source>
</evidence>
<sequence>MMINEIIKSIEPKMDTSIVNFESELKNIRTGRANASLVEDIIVSYYGANTPLKQMASIAVPEPTMLAVTPWDKQALGDVENAIKNADLGLSIVNDGNAVRISLPPLTGERREELSKQAQKLAEDARVSVRNIRGEAWEKVQNGFKNKEISEDEKYRGEKELNELIDKKNKQIEEIVAQKIAELTTI</sequence>
<dbReference type="PANTHER" id="PTHR20982">
    <property type="entry name" value="RIBOSOME RECYCLING FACTOR"/>
    <property type="match status" value="1"/>
</dbReference>
<name>A0A2M6YCH9_9BACT</name>
<dbReference type="Gene3D" id="3.30.1360.40">
    <property type="match status" value="1"/>
</dbReference>
<dbReference type="GO" id="GO:0043023">
    <property type="term" value="F:ribosomal large subunit binding"/>
    <property type="evidence" value="ECO:0007669"/>
    <property type="project" value="TreeGrafter"/>
</dbReference>
<dbReference type="FunFam" id="3.30.1360.40:FF:000001">
    <property type="entry name" value="Ribosome-recycling factor"/>
    <property type="match status" value="1"/>
</dbReference>
<keyword evidence="4 5" id="KW-0648">Protein biosynthesis</keyword>
<dbReference type="EMBL" id="PEXI01000044">
    <property type="protein sequence ID" value="PIU24388.1"/>
    <property type="molecule type" value="Genomic_DNA"/>
</dbReference>
<evidence type="ECO:0000313" key="8">
    <source>
        <dbReference type="Proteomes" id="UP000229896"/>
    </source>
</evidence>
<dbReference type="Proteomes" id="UP000229896">
    <property type="component" value="Unassembled WGS sequence"/>
</dbReference>
<comment type="similarity">
    <text evidence="2 5">Belongs to the RRF family.</text>
</comment>
<feature type="domain" description="Ribosome recycling factor" evidence="6">
    <location>
        <begin position="21"/>
        <end position="183"/>
    </location>
</feature>
<evidence type="ECO:0000256" key="5">
    <source>
        <dbReference type="HAMAP-Rule" id="MF_00040"/>
    </source>
</evidence>
<evidence type="ECO:0000256" key="3">
    <source>
        <dbReference type="ARBA" id="ARBA00022490"/>
    </source>
</evidence>
<keyword evidence="3 5" id="KW-0963">Cytoplasm</keyword>
<evidence type="ECO:0000259" key="6">
    <source>
        <dbReference type="Pfam" id="PF01765"/>
    </source>
</evidence>